<proteinExistence type="predicted"/>
<dbReference type="Proteomes" id="UP000887575">
    <property type="component" value="Unassembled WGS sequence"/>
</dbReference>
<evidence type="ECO:0000313" key="2">
    <source>
        <dbReference type="WBParaSite" id="MBELARI_LOCUS290"/>
    </source>
</evidence>
<accession>A0AAF3FAD1</accession>
<dbReference type="AlphaFoldDB" id="A0AAF3FAD1"/>
<evidence type="ECO:0000313" key="1">
    <source>
        <dbReference type="Proteomes" id="UP000887575"/>
    </source>
</evidence>
<sequence length="367" mass="41191">MTSPRVYGANCVKFEFCPLLPLKDLSGFIIDVSLPVLDPQKVTCHRKVQLTPDDPQIVVHFRDLAEGSAFCVENKCNLASNDCKIIVDISMICQRADLKLCKPSVIPYLFNGRSTVMSNWTVKEIADDFVVTSQRLTFDKMMYLYSIKTISFIYQTAVSFLAADAGFENAEFHLWPSDAGLNRPLLAHLGVTENERWVTVKIQLNIKQLQKFRSDRSTKACKYRWIAGPPAGIALHPERELAVFNDDQPFFEQPLYGDQYSFHIPAGCAPSLAIDIKGDCLEYTSNLRAQKICDGQMSLASNGYGSPAFINSYAALTQKYNDINYMITCASWPIDINIEVKSVNDGTLTYQFLSLNDDQDIITPKSV</sequence>
<protein>
    <submittedName>
        <fullName evidence="2">Uncharacterized protein</fullName>
    </submittedName>
</protein>
<name>A0AAF3FAD1_9BILA</name>
<organism evidence="1 2">
    <name type="scientific">Mesorhabditis belari</name>
    <dbReference type="NCBI Taxonomy" id="2138241"/>
    <lineage>
        <taxon>Eukaryota</taxon>
        <taxon>Metazoa</taxon>
        <taxon>Ecdysozoa</taxon>
        <taxon>Nematoda</taxon>
        <taxon>Chromadorea</taxon>
        <taxon>Rhabditida</taxon>
        <taxon>Rhabditina</taxon>
        <taxon>Rhabditomorpha</taxon>
        <taxon>Rhabditoidea</taxon>
        <taxon>Rhabditidae</taxon>
        <taxon>Mesorhabditinae</taxon>
        <taxon>Mesorhabditis</taxon>
    </lineage>
</organism>
<keyword evidence="1" id="KW-1185">Reference proteome</keyword>
<reference evidence="2" key="1">
    <citation type="submission" date="2024-02" db="UniProtKB">
        <authorList>
            <consortium name="WormBaseParasite"/>
        </authorList>
    </citation>
    <scope>IDENTIFICATION</scope>
</reference>
<dbReference type="WBParaSite" id="MBELARI_LOCUS290">
    <property type="protein sequence ID" value="MBELARI_LOCUS290"/>
    <property type="gene ID" value="MBELARI_LOCUS290"/>
</dbReference>